<proteinExistence type="predicted"/>
<reference evidence="1" key="1">
    <citation type="submission" date="2009-11" db="EMBL/GenBank/DDBJ databases">
        <title>Microbial diversity profiles of fluids from low-temperature petroleum reservoirs with and without exogenous water perturbation.</title>
        <authorList>
            <person name="Pham V.D."/>
            <person name="Hnatow L.L."/>
            <person name="Zhang S."/>
            <person name="Fallon R.D."/>
            <person name="DeLong E.F."/>
            <person name="Keeler S.J."/>
        </authorList>
    </citation>
    <scope>NUCLEOTIDE SEQUENCE</scope>
</reference>
<accession>G3BMP9</accession>
<dbReference type="AlphaFoldDB" id="G3BMP9"/>
<organism evidence="1">
    <name type="scientific">uncultured Atribacterota bacterium</name>
    <dbReference type="NCBI Taxonomy" id="263865"/>
    <lineage>
        <taxon>Bacteria</taxon>
        <taxon>Pseudomonadati</taxon>
        <taxon>Atribacterota</taxon>
        <taxon>environmental samples</taxon>
    </lineage>
</organism>
<sequence length="67" mass="7648">MTFSLLILIYLKNIEIAEQFRYSRGIIPLFRGVSHRDSVFLSLGNLLNKLKVIFITLTLPLPSKGEV</sequence>
<name>G3BMP9_9BACT</name>
<dbReference type="EMBL" id="GU180082">
    <property type="protein sequence ID" value="ADM95014.1"/>
    <property type="molecule type" value="Genomic_DNA"/>
</dbReference>
<evidence type="ECO:0000313" key="1">
    <source>
        <dbReference type="EMBL" id="ADM95014.1"/>
    </source>
</evidence>
<protein>
    <submittedName>
        <fullName evidence="1">Uncharacterized protein</fullName>
    </submittedName>
</protein>